<keyword evidence="2" id="KW-1185">Reference proteome</keyword>
<accession>A0AA88KDZ6</accession>
<name>A0AA88KDZ6_NAELO</name>
<reference evidence="1 2" key="1">
    <citation type="journal article" date="2018" name="BMC Genomics">
        <title>The genome of Naegleria lovaniensis, the basis for a comparative approach to unravel pathogenicity factors of the human pathogenic amoeba N. fowleri.</title>
        <authorList>
            <person name="Liechti N."/>
            <person name="Schurch N."/>
            <person name="Bruggmann R."/>
            <person name="Wittwer M."/>
        </authorList>
    </citation>
    <scope>NUCLEOTIDE SEQUENCE [LARGE SCALE GENOMIC DNA]</scope>
    <source>
        <strain evidence="1 2">ATCC 30569</strain>
    </source>
</reference>
<dbReference type="Proteomes" id="UP000816034">
    <property type="component" value="Unassembled WGS sequence"/>
</dbReference>
<dbReference type="RefSeq" id="XP_044542528.1">
    <property type="nucleotide sequence ID" value="XM_044687963.1"/>
</dbReference>
<proteinExistence type="predicted"/>
<dbReference type="GeneID" id="68104674"/>
<sequence length="249" mass="29418">MTEDDVKQMFITKELCGIVRIFLKEKETNHNNTDIEDDDESIYSSTSRVQSSPNNRVFLPFQLQEYMIENFYGVARQYCGSNTNLNAENFLNALNNFLSALIVGLQFNKEKDQSTRLPYEYYCCFPSPEHINYIVIGEFERACRTFAMLSDTEYEAPTIHTLLFNLNIPGIKVLLTKEFKLKQYSNNDIVEFDKLEQQWNRTHQPHNLLQNFKNKQSNTHITIEGITYHKQQIEKPETNDSQFRIFKHW</sequence>
<evidence type="ECO:0000313" key="2">
    <source>
        <dbReference type="Proteomes" id="UP000816034"/>
    </source>
</evidence>
<gene>
    <name evidence="1" type="ORF">C9374_012220</name>
</gene>
<dbReference type="AlphaFoldDB" id="A0AA88KDZ6"/>
<protein>
    <submittedName>
        <fullName evidence="1">Uncharacterized protein</fullName>
    </submittedName>
</protein>
<comment type="caution">
    <text evidence="1">The sequence shown here is derived from an EMBL/GenBank/DDBJ whole genome shotgun (WGS) entry which is preliminary data.</text>
</comment>
<evidence type="ECO:0000313" key="1">
    <source>
        <dbReference type="EMBL" id="KAG2373354.1"/>
    </source>
</evidence>
<dbReference type="EMBL" id="PYSW02000056">
    <property type="protein sequence ID" value="KAG2373354.1"/>
    <property type="molecule type" value="Genomic_DNA"/>
</dbReference>
<organism evidence="1 2">
    <name type="scientific">Naegleria lovaniensis</name>
    <name type="common">Amoeba</name>
    <dbReference type="NCBI Taxonomy" id="51637"/>
    <lineage>
        <taxon>Eukaryota</taxon>
        <taxon>Discoba</taxon>
        <taxon>Heterolobosea</taxon>
        <taxon>Tetramitia</taxon>
        <taxon>Eutetramitia</taxon>
        <taxon>Vahlkampfiidae</taxon>
        <taxon>Naegleria</taxon>
    </lineage>
</organism>